<gene>
    <name evidence="1" type="ORF">TWF694_011602</name>
</gene>
<accession>A0AAV9X5R8</accession>
<organism evidence="1 2">
    <name type="scientific">Orbilia ellipsospora</name>
    <dbReference type="NCBI Taxonomy" id="2528407"/>
    <lineage>
        <taxon>Eukaryota</taxon>
        <taxon>Fungi</taxon>
        <taxon>Dikarya</taxon>
        <taxon>Ascomycota</taxon>
        <taxon>Pezizomycotina</taxon>
        <taxon>Orbiliomycetes</taxon>
        <taxon>Orbiliales</taxon>
        <taxon>Orbiliaceae</taxon>
        <taxon>Orbilia</taxon>
    </lineage>
</organism>
<evidence type="ECO:0000313" key="2">
    <source>
        <dbReference type="Proteomes" id="UP001365542"/>
    </source>
</evidence>
<name>A0AAV9X5R8_9PEZI</name>
<protein>
    <submittedName>
        <fullName evidence="1">Uncharacterized protein</fullName>
    </submittedName>
</protein>
<dbReference type="EMBL" id="JAVHJO010000009">
    <property type="protein sequence ID" value="KAK6537415.1"/>
    <property type="molecule type" value="Genomic_DNA"/>
</dbReference>
<evidence type="ECO:0000313" key="1">
    <source>
        <dbReference type="EMBL" id="KAK6537415.1"/>
    </source>
</evidence>
<keyword evidence="2" id="KW-1185">Reference proteome</keyword>
<comment type="caution">
    <text evidence="1">The sequence shown here is derived from an EMBL/GenBank/DDBJ whole genome shotgun (WGS) entry which is preliminary data.</text>
</comment>
<reference evidence="1 2" key="1">
    <citation type="submission" date="2019-10" db="EMBL/GenBank/DDBJ databases">
        <authorList>
            <person name="Palmer J.M."/>
        </authorList>
    </citation>
    <scope>NUCLEOTIDE SEQUENCE [LARGE SCALE GENOMIC DNA]</scope>
    <source>
        <strain evidence="1 2">TWF694</strain>
    </source>
</reference>
<dbReference type="Proteomes" id="UP001365542">
    <property type="component" value="Unassembled WGS sequence"/>
</dbReference>
<sequence>MAIKLWTKVFHHREVFDRWVTHGRPEDKGLTYQRLMLPAPFHDQIWKLRYSKLPIPVLSPFEAKRLATNPPGNGWWKPGPLGSPTNYAIYALAEYLTQELGDYPDRPYTWSNFVTGWGQGVTGCVRSGKGVY</sequence>
<dbReference type="AlphaFoldDB" id="A0AAV9X5R8"/>
<proteinExistence type="predicted"/>